<dbReference type="AlphaFoldDB" id="A0A1V3C772"/>
<dbReference type="Proteomes" id="UP000189004">
    <property type="component" value="Unassembled WGS sequence"/>
</dbReference>
<evidence type="ECO:0000313" key="1">
    <source>
        <dbReference type="EMBL" id="OOC56482.1"/>
    </source>
</evidence>
<protein>
    <submittedName>
        <fullName evidence="1">Uncharacterized protein</fullName>
    </submittedName>
</protein>
<comment type="caution">
    <text evidence="1">The sequence shown here is derived from an EMBL/GenBank/DDBJ whole genome shotgun (WGS) entry which is preliminary data.</text>
</comment>
<organism evidence="1 2">
    <name type="scientific">Nocardiopsis sinuspersici</name>
    <dbReference type="NCBI Taxonomy" id="501010"/>
    <lineage>
        <taxon>Bacteria</taxon>
        <taxon>Bacillati</taxon>
        <taxon>Actinomycetota</taxon>
        <taxon>Actinomycetes</taxon>
        <taxon>Streptosporangiales</taxon>
        <taxon>Nocardiopsidaceae</taxon>
        <taxon>Nocardiopsis</taxon>
    </lineage>
</organism>
<keyword evidence="2" id="KW-1185">Reference proteome</keyword>
<dbReference type="EMBL" id="MCOK01000001">
    <property type="protein sequence ID" value="OOC56482.1"/>
    <property type="molecule type" value="Genomic_DNA"/>
</dbReference>
<sequence>MTIEPDSERRLKFYGLNDYGTYHQVERVKEVLEVFDPLAVGYSTSDIIELHNAQLFIENQLYPQSFDSEQRAAWQALRPQLRTVVAKFFNALNDDNFADVITDVHNEYKSDLLQLLAKFKVYDRCSATTVLPALKAVRISMGGLLGNKRLVQKYNHEVRALILADSANAEYLARKHLENNAQQSVHLPSSLTIDDQRALINSYVDSDDPNPNYVKLISFAPLHTGDAVDAKLKLKARRKHQKWTEEFFKKNTGIATGCTVAVDDEQTDPAKLEMDGMVANFSYSRLWLEDTLDQPSILNNFLYVFEFANYHMLLTLPSYRAQLGVLEQLMEVKVKGAYPLDSAFRSKEGSSSLQLAFYRDYLKSKDVEIESVIAWFFSSYLKDEFEVLNFRFTPSSTASTYLEKCRHTFAEMESILQQFTLYAKEGELDLELLNMNSEQVSYKTIPSLLKGKYAYPTSSQDVHAILYLLFSDQSELTYISEELHGNNAVDLLINHEVSYDDFADYQKDSVDYLIDQEVLKNNGQRIVFANCRQLLVLRDVVDDEVASYYHYSTKSRAAIDELVEREWLVRRESLLSEAEASYFNYYLNKAEFTNGPDLRNKYMHGSNVDAANEQEHFSTYISALKLLIALVIKINDEFWLRSVQMDN</sequence>
<gene>
    <name evidence="1" type="ORF">NOSIN_23835</name>
</gene>
<name>A0A1V3C772_9ACTN</name>
<reference evidence="2" key="1">
    <citation type="submission" date="2016-08" db="EMBL/GenBank/DDBJ databases">
        <authorList>
            <person name="Tokovenko B."/>
            <person name="Kalinowski J."/>
        </authorList>
    </citation>
    <scope>NUCLEOTIDE SEQUENCE [LARGE SCALE GENOMIC DNA]</scope>
    <source>
        <strain evidence="2">UTMC102</strain>
    </source>
</reference>
<dbReference type="RefSeq" id="WP_236743436.1">
    <property type="nucleotide sequence ID" value="NZ_MCOK01000001.1"/>
</dbReference>
<evidence type="ECO:0000313" key="2">
    <source>
        <dbReference type="Proteomes" id="UP000189004"/>
    </source>
</evidence>
<accession>A0A1V3C772</accession>
<proteinExistence type="predicted"/>